<protein>
    <recommendedName>
        <fullName evidence="2">SXP/RAL-2 family protein Ani s 5-like cation-binding domain-containing protein</fullName>
    </recommendedName>
</protein>
<dbReference type="Proteomes" id="UP000024635">
    <property type="component" value="Unassembled WGS sequence"/>
</dbReference>
<dbReference type="OrthoDB" id="5882935at2759"/>
<accession>A0A016SYH8</accession>
<proteinExistence type="predicted"/>
<name>A0A016SYH8_9BILA</name>
<sequence>MRSPPARLTTPLSCSGLPYVHSPQRIAYTGKAIKAMELINSPAAALSYGNMLVIAIAIAALYISSEAKIFHEISPHAARPFYYKVSGRAYRKYIAIATMENTPIKVMRKKSLEWAKKHGVKAEMEKFYKEQAEESEKREKKIIALLENAAKAYRKYLTLFDDNKTARQIAQDEQKLHNERPKEYYLFKYVDQMLELL</sequence>
<evidence type="ECO:0000313" key="3">
    <source>
        <dbReference type="EMBL" id="EYB95384.1"/>
    </source>
</evidence>
<keyword evidence="4" id="KW-1185">Reference proteome</keyword>
<feature type="transmembrane region" description="Helical" evidence="1">
    <location>
        <begin position="45"/>
        <end position="63"/>
    </location>
</feature>
<dbReference type="STRING" id="53326.A0A016SYH8"/>
<dbReference type="AlphaFoldDB" id="A0A016SYH8"/>
<comment type="caution">
    <text evidence="3">The sequence shown here is derived from an EMBL/GenBank/DDBJ whole genome shotgun (WGS) entry which is preliminary data.</text>
</comment>
<dbReference type="InterPro" id="IPR003677">
    <property type="entry name" value="ANIS5_cation-bd"/>
</dbReference>
<evidence type="ECO:0000313" key="4">
    <source>
        <dbReference type="Proteomes" id="UP000024635"/>
    </source>
</evidence>
<organism evidence="3 4">
    <name type="scientific">Ancylostoma ceylanicum</name>
    <dbReference type="NCBI Taxonomy" id="53326"/>
    <lineage>
        <taxon>Eukaryota</taxon>
        <taxon>Metazoa</taxon>
        <taxon>Ecdysozoa</taxon>
        <taxon>Nematoda</taxon>
        <taxon>Chromadorea</taxon>
        <taxon>Rhabditida</taxon>
        <taxon>Rhabditina</taxon>
        <taxon>Rhabditomorpha</taxon>
        <taxon>Strongyloidea</taxon>
        <taxon>Ancylostomatidae</taxon>
        <taxon>Ancylostomatinae</taxon>
        <taxon>Ancylostoma</taxon>
    </lineage>
</organism>
<keyword evidence="1" id="KW-0812">Transmembrane</keyword>
<dbReference type="EMBL" id="JARK01001496">
    <property type="protein sequence ID" value="EYB95384.1"/>
    <property type="molecule type" value="Genomic_DNA"/>
</dbReference>
<keyword evidence="1" id="KW-0472">Membrane</keyword>
<gene>
    <name evidence="3" type="primary">Acey_s0160.g3326</name>
    <name evidence="3" type="ORF">Y032_0160g3326</name>
</gene>
<evidence type="ECO:0000256" key="1">
    <source>
        <dbReference type="SAM" id="Phobius"/>
    </source>
</evidence>
<feature type="domain" description="SXP/RAL-2 family protein Ani s 5-like cation-binding" evidence="2">
    <location>
        <begin position="91"/>
        <end position="192"/>
    </location>
</feature>
<evidence type="ECO:0000259" key="2">
    <source>
        <dbReference type="Pfam" id="PF02520"/>
    </source>
</evidence>
<dbReference type="Pfam" id="PF02520">
    <property type="entry name" value="ANIS5_cation-bd"/>
    <property type="match status" value="1"/>
</dbReference>
<reference evidence="4" key="1">
    <citation type="journal article" date="2015" name="Nat. Genet.">
        <title>The genome and transcriptome of the zoonotic hookworm Ancylostoma ceylanicum identify infection-specific gene families.</title>
        <authorList>
            <person name="Schwarz E.M."/>
            <person name="Hu Y."/>
            <person name="Antoshechkin I."/>
            <person name="Miller M.M."/>
            <person name="Sternberg P.W."/>
            <person name="Aroian R.V."/>
        </authorList>
    </citation>
    <scope>NUCLEOTIDE SEQUENCE</scope>
    <source>
        <strain evidence="4">HY135</strain>
    </source>
</reference>
<keyword evidence="1" id="KW-1133">Transmembrane helix</keyword>